<protein>
    <submittedName>
        <fullName evidence="3">Uncharacterized protein</fullName>
    </submittedName>
</protein>
<evidence type="ECO:0000256" key="2">
    <source>
        <dbReference type="SAM" id="Phobius"/>
    </source>
</evidence>
<keyword evidence="2" id="KW-0812">Transmembrane</keyword>
<dbReference type="HOGENOM" id="CLU_2285484_0_0_6"/>
<keyword evidence="2" id="KW-1133">Transmembrane helix</keyword>
<dbReference type="AlphaFoldDB" id="Q0A9G7"/>
<sequence>MRTLPALILAALFTVAYIALLYALVTWLWPLFPPWLKLIGFILLAVFAIGSPLLVLARLARRHPETGARLVRLLGGKAPPGVDPTANAPGRPPRDQDSHKP</sequence>
<gene>
    <name evidence="3" type="ordered locus">Mlg_1171</name>
</gene>
<feature type="transmembrane region" description="Helical" evidence="2">
    <location>
        <begin position="35"/>
        <end position="56"/>
    </location>
</feature>
<proteinExistence type="predicted"/>
<feature type="region of interest" description="Disordered" evidence="1">
    <location>
        <begin position="74"/>
        <end position="101"/>
    </location>
</feature>
<dbReference type="OrthoDB" id="9866850at2"/>
<evidence type="ECO:0000256" key="1">
    <source>
        <dbReference type="SAM" id="MobiDB-lite"/>
    </source>
</evidence>
<reference evidence="4" key="1">
    <citation type="submission" date="2006-08" db="EMBL/GenBank/DDBJ databases">
        <title>Complete sequence of Alkalilimnicola ehrilichei MLHE-1.</title>
        <authorList>
            <person name="Copeland A."/>
            <person name="Lucas S."/>
            <person name="Lapidus A."/>
            <person name="Barry K."/>
            <person name="Detter J.C."/>
            <person name="Glavina del Rio T."/>
            <person name="Hammon N."/>
            <person name="Israni S."/>
            <person name="Dalin E."/>
            <person name="Tice H."/>
            <person name="Pitluck S."/>
            <person name="Sims D."/>
            <person name="Brettin T."/>
            <person name="Bruce D."/>
            <person name="Han C."/>
            <person name="Tapia R."/>
            <person name="Gilna P."/>
            <person name="Schmutz J."/>
            <person name="Larimer F."/>
            <person name="Land M."/>
            <person name="Hauser L."/>
            <person name="Kyrpides N."/>
            <person name="Mikhailova N."/>
            <person name="Oremland R.S."/>
            <person name="Hoeft S.E."/>
            <person name="Switzer-Blum J."/>
            <person name="Kulp T."/>
            <person name="King G."/>
            <person name="Tabita R."/>
            <person name="Witte B."/>
            <person name="Santini J.M."/>
            <person name="Basu P."/>
            <person name="Hollibaugh J.T."/>
            <person name="Xie G."/>
            <person name="Stolz J.F."/>
            <person name="Richardson P."/>
        </authorList>
    </citation>
    <scope>NUCLEOTIDE SEQUENCE [LARGE SCALE GENOMIC DNA]</scope>
    <source>
        <strain evidence="4">ATCC BAA-1101 / DSM 17681 / MLHE-1</strain>
    </source>
</reference>
<keyword evidence="4" id="KW-1185">Reference proteome</keyword>
<dbReference type="Proteomes" id="UP000001962">
    <property type="component" value="Chromosome"/>
</dbReference>
<evidence type="ECO:0000313" key="3">
    <source>
        <dbReference type="EMBL" id="ABI56520.1"/>
    </source>
</evidence>
<dbReference type="RefSeq" id="WP_011628915.1">
    <property type="nucleotide sequence ID" value="NC_008340.1"/>
</dbReference>
<dbReference type="KEGG" id="aeh:Mlg_1171"/>
<accession>Q0A9G7</accession>
<organism evidence="3 4">
    <name type="scientific">Alkalilimnicola ehrlichii (strain ATCC BAA-1101 / DSM 17681 / MLHE-1)</name>
    <dbReference type="NCBI Taxonomy" id="187272"/>
    <lineage>
        <taxon>Bacteria</taxon>
        <taxon>Pseudomonadati</taxon>
        <taxon>Pseudomonadota</taxon>
        <taxon>Gammaproteobacteria</taxon>
        <taxon>Chromatiales</taxon>
        <taxon>Ectothiorhodospiraceae</taxon>
        <taxon>Alkalilimnicola</taxon>
    </lineage>
</organism>
<feature type="transmembrane region" description="Helical" evidence="2">
    <location>
        <begin position="7"/>
        <end position="29"/>
    </location>
</feature>
<name>Q0A9G7_ALKEH</name>
<dbReference type="EMBL" id="CP000453">
    <property type="protein sequence ID" value="ABI56520.1"/>
    <property type="molecule type" value="Genomic_DNA"/>
</dbReference>
<keyword evidence="2" id="KW-0472">Membrane</keyword>
<evidence type="ECO:0000313" key="4">
    <source>
        <dbReference type="Proteomes" id="UP000001962"/>
    </source>
</evidence>
<feature type="compositionally biased region" description="Basic and acidic residues" evidence="1">
    <location>
        <begin position="92"/>
        <end position="101"/>
    </location>
</feature>